<protein>
    <submittedName>
        <fullName evidence="2">Uncharacterized protein</fullName>
    </submittedName>
</protein>
<evidence type="ECO:0000313" key="3">
    <source>
        <dbReference type="Proteomes" id="UP000642284"/>
    </source>
</evidence>
<sequence length="151" mass="16518">MDLLITLEVDADAEDLTGSLHRHLRQDGRGWEVAPPDHTDTVRVLVPGRSALQLLAGSVLQWLSERRAVRSVALTTPDGQRIVVTAQDTPQPPPEPVYPPQEPADEDDEGYADTLLPSDEHTGAHSRHRPPAGATPPGPVIDPDDDWPRDR</sequence>
<accession>A0ABR7SQG3</accession>
<proteinExistence type="predicted"/>
<keyword evidence="3" id="KW-1185">Reference proteome</keyword>
<organism evidence="2 3">
    <name type="scientific">Streptomyces polyasparticus</name>
    <dbReference type="NCBI Taxonomy" id="2767826"/>
    <lineage>
        <taxon>Bacteria</taxon>
        <taxon>Bacillati</taxon>
        <taxon>Actinomycetota</taxon>
        <taxon>Actinomycetes</taxon>
        <taxon>Kitasatosporales</taxon>
        <taxon>Streptomycetaceae</taxon>
        <taxon>Streptomyces</taxon>
    </lineage>
</organism>
<dbReference type="EMBL" id="JACTVJ010000020">
    <property type="protein sequence ID" value="MBC9717742.1"/>
    <property type="molecule type" value="Genomic_DNA"/>
</dbReference>
<evidence type="ECO:0000256" key="1">
    <source>
        <dbReference type="SAM" id="MobiDB-lite"/>
    </source>
</evidence>
<gene>
    <name evidence="2" type="ORF">H9Y04_34945</name>
</gene>
<dbReference type="Proteomes" id="UP000642284">
    <property type="component" value="Unassembled WGS sequence"/>
</dbReference>
<dbReference type="RefSeq" id="WP_187818168.1">
    <property type="nucleotide sequence ID" value="NZ_JACTVJ010000020.1"/>
</dbReference>
<evidence type="ECO:0000313" key="2">
    <source>
        <dbReference type="EMBL" id="MBC9717742.1"/>
    </source>
</evidence>
<dbReference type="Pfam" id="PF19953">
    <property type="entry name" value="EACC1"/>
    <property type="match status" value="1"/>
</dbReference>
<name>A0ABR7SQG3_9ACTN</name>
<feature type="compositionally biased region" description="Pro residues" evidence="1">
    <location>
        <begin position="90"/>
        <end position="102"/>
    </location>
</feature>
<comment type="caution">
    <text evidence="2">The sequence shown here is derived from an EMBL/GenBank/DDBJ whole genome shotgun (WGS) entry which is preliminary data.</text>
</comment>
<reference evidence="2 3" key="1">
    <citation type="submission" date="2020-08" db="EMBL/GenBank/DDBJ databases">
        <title>Genemic of Streptomyces polyaspartic.</title>
        <authorList>
            <person name="Liu W."/>
        </authorList>
    </citation>
    <scope>NUCLEOTIDE SEQUENCE [LARGE SCALE GENOMIC DNA]</scope>
    <source>
        <strain evidence="2 3">TRM66268-LWL</strain>
    </source>
</reference>
<dbReference type="InterPro" id="IPR045428">
    <property type="entry name" value="EACC1"/>
</dbReference>
<feature type="region of interest" description="Disordered" evidence="1">
    <location>
        <begin position="80"/>
        <end position="151"/>
    </location>
</feature>